<dbReference type="InterPro" id="IPR000158">
    <property type="entry name" value="Cell_div_FtsZ"/>
</dbReference>
<comment type="function">
    <text evidence="4 6">Essential cell division protein that forms a contractile ring structure (Z ring) at the future cell division site. The regulation of the ring assembly controls the timing and the location of cell division. One of the functions of the FtsZ ring is to recruit other cell division proteins to the septum to produce a new cell wall between the dividing cells. Binds GTP and shows GTPase activity.</text>
</comment>
<evidence type="ECO:0000256" key="5">
    <source>
        <dbReference type="NCBIfam" id="TIGR00065"/>
    </source>
</evidence>
<dbReference type="InterPro" id="IPR008280">
    <property type="entry name" value="Tub_FtsZ_C"/>
</dbReference>
<dbReference type="Gene3D" id="3.30.1330.20">
    <property type="entry name" value="Tubulin/FtsZ, C-terminal domain"/>
    <property type="match status" value="1"/>
</dbReference>
<keyword evidence="4 6" id="KW-0717">Septation</keyword>
<dbReference type="SUPFAM" id="SSF52490">
    <property type="entry name" value="Tubulin nucleotide-binding domain-like"/>
    <property type="match status" value="1"/>
</dbReference>
<dbReference type="PANTHER" id="PTHR30314:SF3">
    <property type="entry name" value="MITOCHONDRIAL DIVISION PROTEIN FSZA"/>
    <property type="match status" value="1"/>
</dbReference>
<feature type="domain" description="Tubulin/FtsZ 2-layer sandwich" evidence="9">
    <location>
        <begin position="218"/>
        <end position="336"/>
    </location>
</feature>
<dbReference type="SUPFAM" id="SSF55307">
    <property type="entry name" value="Tubulin C-terminal domain-like"/>
    <property type="match status" value="1"/>
</dbReference>
<dbReference type="SMART" id="SM00864">
    <property type="entry name" value="Tubulin"/>
    <property type="match status" value="1"/>
</dbReference>
<dbReference type="InterPro" id="IPR037103">
    <property type="entry name" value="Tubulin/FtsZ-like_C"/>
</dbReference>
<proteinExistence type="inferred from homology"/>
<comment type="subcellular location">
    <subcellularLocation>
        <location evidence="4">Cytoplasm</location>
    </subcellularLocation>
    <text evidence="4">Assembles at midcell at the inner surface of the cytoplasmic membrane.</text>
</comment>
<dbReference type="GO" id="GO:0043093">
    <property type="term" value="P:FtsZ-dependent cytokinesis"/>
    <property type="evidence" value="ECO:0007669"/>
    <property type="project" value="UniProtKB-UniRule"/>
</dbReference>
<reference evidence="10 11" key="1">
    <citation type="submission" date="2018-03" db="EMBL/GenBank/DDBJ databases">
        <title>Phenotypic and genomic properties of Cyclonatronum proteinivorum gen. nov., sp. nov., a haloalkaliphilic bacteroidete from soda lakes possessing Na+-translocating rhodopsin.</title>
        <authorList>
            <person name="Toshchakov S.V."/>
            <person name="Korzhenkov A."/>
            <person name="Samarov N.I."/>
            <person name="Kublanov I.V."/>
            <person name="Muntyan M.S."/>
            <person name="Sorokin D.Y."/>
        </authorList>
    </citation>
    <scope>NUCLEOTIDE SEQUENCE [LARGE SCALE GENOMIC DNA]</scope>
    <source>
        <strain evidence="10 11">Omega</strain>
    </source>
</reference>
<dbReference type="Proteomes" id="UP000254808">
    <property type="component" value="Chromosome"/>
</dbReference>
<dbReference type="PRINTS" id="PR00423">
    <property type="entry name" value="CELLDVISFTSZ"/>
</dbReference>
<feature type="compositionally biased region" description="Basic and acidic residues" evidence="7">
    <location>
        <begin position="392"/>
        <end position="436"/>
    </location>
</feature>
<dbReference type="GO" id="GO:0051258">
    <property type="term" value="P:protein polymerization"/>
    <property type="evidence" value="ECO:0007669"/>
    <property type="project" value="UniProtKB-UniRule"/>
</dbReference>
<dbReference type="Gene3D" id="3.40.50.1440">
    <property type="entry name" value="Tubulin/FtsZ, GTPase domain"/>
    <property type="match status" value="1"/>
</dbReference>
<keyword evidence="4" id="KW-0963">Cytoplasm</keyword>
<dbReference type="GO" id="GO:0032153">
    <property type="term" value="C:cell division site"/>
    <property type="evidence" value="ECO:0007669"/>
    <property type="project" value="UniProtKB-UniRule"/>
</dbReference>
<dbReference type="SMART" id="SM00865">
    <property type="entry name" value="Tubulin_C"/>
    <property type="match status" value="1"/>
</dbReference>
<keyword evidence="3 4" id="KW-0342">GTP-binding</keyword>
<evidence type="ECO:0000256" key="4">
    <source>
        <dbReference type="HAMAP-Rule" id="MF_00909"/>
    </source>
</evidence>
<evidence type="ECO:0000256" key="2">
    <source>
        <dbReference type="ARBA" id="ARBA00022741"/>
    </source>
</evidence>
<dbReference type="EMBL" id="CP027806">
    <property type="protein sequence ID" value="AXJ00351.1"/>
    <property type="molecule type" value="Genomic_DNA"/>
</dbReference>
<protein>
    <recommendedName>
        <fullName evidence="4 5">Cell division protein FtsZ</fullName>
    </recommendedName>
</protein>
<feature type="region of interest" description="Disordered" evidence="7">
    <location>
        <begin position="339"/>
        <end position="469"/>
    </location>
</feature>
<dbReference type="InterPro" id="IPR018316">
    <property type="entry name" value="Tubulin/FtsZ_2-layer-sand-dom"/>
</dbReference>
<dbReference type="GO" id="GO:0000917">
    <property type="term" value="P:division septum assembly"/>
    <property type="evidence" value="ECO:0007669"/>
    <property type="project" value="UniProtKB-KW"/>
</dbReference>
<dbReference type="InterPro" id="IPR003008">
    <property type="entry name" value="Tubulin_FtsZ_GTPase"/>
</dbReference>
<dbReference type="PROSITE" id="PS01134">
    <property type="entry name" value="FTSZ_1"/>
    <property type="match status" value="1"/>
</dbReference>
<evidence type="ECO:0000259" key="9">
    <source>
        <dbReference type="SMART" id="SM00865"/>
    </source>
</evidence>
<dbReference type="KEGG" id="cprv:CYPRO_1086"/>
<feature type="binding site" evidence="4">
    <location>
        <position position="198"/>
    </location>
    <ligand>
        <name>GTP</name>
        <dbReference type="ChEBI" id="CHEBI:37565"/>
    </ligand>
</feature>
<dbReference type="PROSITE" id="PS01135">
    <property type="entry name" value="FTSZ_2"/>
    <property type="match status" value="1"/>
</dbReference>
<accession>A0A345UIP9</accession>
<feature type="binding site" evidence="4">
    <location>
        <position position="154"/>
    </location>
    <ligand>
        <name>GTP</name>
        <dbReference type="ChEBI" id="CHEBI:37565"/>
    </ligand>
</feature>
<keyword evidence="2 4" id="KW-0547">Nucleotide-binding</keyword>
<evidence type="ECO:0000256" key="1">
    <source>
        <dbReference type="ARBA" id="ARBA00009690"/>
    </source>
</evidence>
<dbReference type="GO" id="GO:0003924">
    <property type="term" value="F:GTPase activity"/>
    <property type="evidence" value="ECO:0007669"/>
    <property type="project" value="UniProtKB-UniRule"/>
</dbReference>
<evidence type="ECO:0000256" key="7">
    <source>
        <dbReference type="SAM" id="MobiDB-lite"/>
    </source>
</evidence>
<dbReference type="RefSeq" id="WP_114983627.1">
    <property type="nucleotide sequence ID" value="NZ_CP027806.1"/>
</dbReference>
<feature type="binding site" evidence="4">
    <location>
        <begin position="119"/>
        <end position="121"/>
    </location>
    <ligand>
        <name>GTP</name>
        <dbReference type="ChEBI" id="CHEBI:37565"/>
    </ligand>
</feature>
<dbReference type="Pfam" id="PF12327">
    <property type="entry name" value="FtsZ_C"/>
    <property type="match status" value="1"/>
</dbReference>
<evidence type="ECO:0000256" key="3">
    <source>
        <dbReference type="ARBA" id="ARBA00023134"/>
    </source>
</evidence>
<dbReference type="InterPro" id="IPR020805">
    <property type="entry name" value="Cell_div_FtsZ_CS"/>
</dbReference>
<keyword evidence="11" id="KW-1185">Reference proteome</keyword>
<gene>
    <name evidence="4" type="primary">ftsZ</name>
    <name evidence="10" type="ORF">CYPRO_1086</name>
</gene>
<dbReference type="GO" id="GO:0005737">
    <property type="term" value="C:cytoplasm"/>
    <property type="evidence" value="ECO:0007669"/>
    <property type="project" value="UniProtKB-SubCell"/>
</dbReference>
<evidence type="ECO:0000256" key="6">
    <source>
        <dbReference type="RuleBase" id="RU000631"/>
    </source>
</evidence>
<dbReference type="InterPro" id="IPR036525">
    <property type="entry name" value="Tubulin/FtsZ_GTPase_sf"/>
</dbReference>
<evidence type="ECO:0000313" key="10">
    <source>
        <dbReference type="EMBL" id="AXJ00351.1"/>
    </source>
</evidence>
<comment type="similarity">
    <text evidence="1 4 6">Belongs to the FtsZ family.</text>
</comment>
<dbReference type="HAMAP" id="MF_00909">
    <property type="entry name" value="FtsZ"/>
    <property type="match status" value="1"/>
</dbReference>
<dbReference type="CDD" id="cd02201">
    <property type="entry name" value="FtsZ_type1"/>
    <property type="match status" value="1"/>
</dbReference>
<dbReference type="InterPro" id="IPR024757">
    <property type="entry name" value="FtsZ_C"/>
</dbReference>
<dbReference type="OrthoDB" id="9813375at2"/>
<dbReference type="NCBIfam" id="TIGR00065">
    <property type="entry name" value="ftsZ"/>
    <property type="match status" value="1"/>
</dbReference>
<dbReference type="Pfam" id="PF00091">
    <property type="entry name" value="Tubulin"/>
    <property type="match status" value="1"/>
</dbReference>
<organism evidence="10 11">
    <name type="scientific">Cyclonatronum proteinivorum</name>
    <dbReference type="NCBI Taxonomy" id="1457365"/>
    <lineage>
        <taxon>Bacteria</taxon>
        <taxon>Pseudomonadati</taxon>
        <taxon>Balneolota</taxon>
        <taxon>Balneolia</taxon>
        <taxon>Balneolales</taxon>
        <taxon>Cyclonatronaceae</taxon>
        <taxon>Cyclonatronum</taxon>
    </lineage>
</organism>
<dbReference type="FunFam" id="3.40.50.1440:FF:000001">
    <property type="entry name" value="Cell division protein FtsZ"/>
    <property type="match status" value="1"/>
</dbReference>
<feature type="binding site" evidence="4">
    <location>
        <position position="150"/>
    </location>
    <ligand>
        <name>GTP</name>
        <dbReference type="ChEBI" id="CHEBI:37565"/>
    </ligand>
</feature>
<dbReference type="InterPro" id="IPR045061">
    <property type="entry name" value="FtsZ/CetZ"/>
</dbReference>
<keyword evidence="4 6" id="KW-0131">Cell cycle</keyword>
<evidence type="ECO:0000313" key="11">
    <source>
        <dbReference type="Proteomes" id="UP000254808"/>
    </source>
</evidence>
<dbReference type="GO" id="GO:0005525">
    <property type="term" value="F:GTP binding"/>
    <property type="evidence" value="ECO:0007669"/>
    <property type="project" value="UniProtKB-UniRule"/>
</dbReference>
<dbReference type="AlphaFoldDB" id="A0A345UIP9"/>
<sequence length="469" mass="50056">METNQNDNTGSRFVFDSESVDNARIKVIGVGGGGGNAINTMIKNGLNNVEYIALNTDSQALKKSKADTVIQVGTSLTNGLGAGARPEVGREAVEENRHEIEDAIEGSDMIFVTAGMGGGTGTGGAPVVAGIAKRKGILTVGVVTTPFDFEGKPRMKYALEGIKELKKNCDTLIVIPNERLFEVSEENTTLMEAFKMADDVLLNATRGITDLILMPGVVNVDFADVRTTMLDGGAAIMGSACASGQDRAEIATRKAINSPLLDGLSIRGSRNVLLNISSSSQLMMNEIKLATKIIQDEVGEDAEMIWGTVLDEEYGEELRVTVIATGFDLGGSDAKKTLVQPKKPGGGFTPPNAGAQETAKAKLPPLPGAAPRVPNPKLSTVNTRKSAPPRFKTQEDGNPDDKFYKGEENLKNLDKPAFTRRERVLRKGNDQNISREDDQEGGGSSQSRFKIRKASGGGNQPPFLENLMD</sequence>
<evidence type="ECO:0000259" key="8">
    <source>
        <dbReference type="SMART" id="SM00864"/>
    </source>
</evidence>
<name>A0A345UIP9_9BACT</name>
<comment type="subunit">
    <text evidence="4">Homodimer. Polymerizes to form a dynamic ring structure in a strictly GTP-dependent manner. Interacts directly with several other division proteins.</text>
</comment>
<feature type="domain" description="Tubulin/FtsZ GTPase" evidence="8">
    <location>
        <begin position="24"/>
        <end position="216"/>
    </location>
</feature>
<feature type="binding site" evidence="4">
    <location>
        <begin position="32"/>
        <end position="36"/>
    </location>
    <ligand>
        <name>GTP</name>
        <dbReference type="ChEBI" id="CHEBI:37565"/>
    </ligand>
</feature>
<keyword evidence="4 6" id="KW-0132">Cell division</keyword>
<dbReference type="PANTHER" id="PTHR30314">
    <property type="entry name" value="CELL DIVISION PROTEIN FTSZ-RELATED"/>
    <property type="match status" value="1"/>
</dbReference>